<comment type="caution">
    <text evidence="2">The sequence shown here is derived from an EMBL/GenBank/DDBJ whole genome shotgun (WGS) entry which is preliminary data.</text>
</comment>
<dbReference type="Pfam" id="PF02272">
    <property type="entry name" value="DHHA1"/>
    <property type="match status" value="1"/>
</dbReference>
<dbReference type="GO" id="GO:0003676">
    <property type="term" value="F:nucleic acid binding"/>
    <property type="evidence" value="ECO:0007669"/>
    <property type="project" value="InterPro"/>
</dbReference>
<proteinExistence type="predicted"/>
<dbReference type="EMBL" id="DSGT01000012">
    <property type="protein sequence ID" value="HEW53417.1"/>
    <property type="molecule type" value="Genomic_DNA"/>
</dbReference>
<organism evidence="2">
    <name type="scientific">Ignisphaera aggregans</name>
    <dbReference type="NCBI Taxonomy" id="334771"/>
    <lineage>
        <taxon>Archaea</taxon>
        <taxon>Thermoproteota</taxon>
        <taxon>Thermoprotei</taxon>
        <taxon>Desulfurococcales</taxon>
        <taxon>Desulfurococcaceae</taxon>
        <taxon>Ignisphaera</taxon>
    </lineage>
</organism>
<dbReference type="SUPFAM" id="SSF64182">
    <property type="entry name" value="DHH phosphoesterases"/>
    <property type="match status" value="1"/>
</dbReference>
<reference evidence="2" key="1">
    <citation type="journal article" date="2020" name="mSystems">
        <title>Genome- and Community-Level Interaction Insights into Carbon Utilization and Element Cycling Functions of Hydrothermarchaeota in Hydrothermal Sediment.</title>
        <authorList>
            <person name="Zhou Z."/>
            <person name="Liu Y."/>
            <person name="Xu W."/>
            <person name="Pan J."/>
            <person name="Luo Z.H."/>
            <person name="Li M."/>
        </authorList>
    </citation>
    <scope>NUCLEOTIDE SEQUENCE [LARGE SCALE GENOMIC DNA]</scope>
    <source>
        <strain evidence="2">SpSt-16</strain>
    </source>
</reference>
<evidence type="ECO:0000259" key="1">
    <source>
        <dbReference type="Pfam" id="PF02272"/>
    </source>
</evidence>
<protein>
    <recommendedName>
        <fullName evidence="1">DHHA1 domain-containing protein</fullName>
    </recommendedName>
</protein>
<gene>
    <name evidence="2" type="ORF">ENO77_04585</name>
</gene>
<dbReference type="PANTHER" id="PTHR42146:SF1">
    <property type="entry name" value="OLIGORIBONUCLEASE NRNB"/>
    <property type="match status" value="1"/>
</dbReference>
<dbReference type="Gene3D" id="3.10.310.30">
    <property type="match status" value="1"/>
</dbReference>
<sequence length="324" mass="37213">MTRLVIITHKDLDGIAGAAIYSYCKKLTEDQLKIVYIEPGNLLNTLRRYYKKGRHYVIIDIGLNRSTYEELKEIDLSDVVIEWYDHHVWDDSWVKTLRSKNIALYLDRSTCATGIVARHACIEQCDSRVDEMADIVCGSDLWRFNRFESSFLFRYADIENSDSWRKNVFKTIRNYLEGSIDDLIRYIEDFVTQYMDIELKVLSMLRSNIAEYDVDGVKVCIYVKERHVPSSSIIGNVMLGSCDIAIIVHESFKSISFRSKKCDVRELAKAFNGGGHPRAAGAPFSTSALHKILRNLGLDVSKYIVNEILRKIEGVDVARLCLEQ</sequence>
<dbReference type="InterPro" id="IPR003156">
    <property type="entry name" value="DHHA1_dom"/>
</dbReference>
<dbReference type="AlphaFoldDB" id="A0A7C2ZSB4"/>
<name>A0A7C2ZSB4_9CREN</name>
<dbReference type="InterPro" id="IPR038763">
    <property type="entry name" value="DHH_sf"/>
</dbReference>
<dbReference type="InterPro" id="IPR052968">
    <property type="entry name" value="Nucleotide_metab_enz"/>
</dbReference>
<dbReference type="PANTHER" id="PTHR42146">
    <property type="entry name" value="3',5'-CYCLIC-NUCLEOTIDE PHOSPHODIESTERASE"/>
    <property type="match status" value="1"/>
</dbReference>
<feature type="domain" description="DHHA1" evidence="1">
    <location>
        <begin position="254"/>
        <end position="294"/>
    </location>
</feature>
<evidence type="ECO:0000313" key="2">
    <source>
        <dbReference type="EMBL" id="HEW53417.1"/>
    </source>
</evidence>
<accession>A0A7C2ZSB4</accession>